<sequence length="633" mass="69761">MRVLLVNAYPVGSARACERFDKFRHHVQRVIKELEKNEVTQVELVERTRNKLDEFLFEMHSEFANPQMITNFDLLDFVLVDGDANALPWAPAMRKLALLTKMCMMTGKCLFASGIGAGLLAFVCATGGEHLHVLNNDGKGSLIEDIGQIPALPPRSMTQTLPRTAGTEVLLDTKTGDFFAFNYGATINAARAGSKPHRGVQHPLSHPLYLSKRGETKCCVRLAAATHALFTGVPKREFIANCKSKWNLDEEIASTGTNKYRVLVDSARGPMLVEFGNCVGTHFGLFSSEHAETSKLLRNFVLAKYEELKVHAHIDRSYVLAISGSSRLKDLLLAQARSIHTSSASSSNVSKHGVAASSTSAGSHSHIANAPPMMTPGRTSPKRCRPVSAGPSRTASKVTQAIRTIKTSRSVNPSSTASSGPDQLLSNNNSKGDSNRRMTESREPERTIGATTKVAFGSYGPEEPVDSDERKRGAEEVVIGNQSDEVRSKPNANVAHRRVRVPQKNELEQPYCAIHKFTRMRLEEKAQQHQSSSEYYSVINDAPYVSAMERELVETQRSKLKWVAGPFRTAIGKATTNNPAPPEPGVFASAPFIQKNTPFYIIQRRVLEEEAHEPRASKQPTKMRPSFKAMQLE</sequence>
<evidence type="ECO:0000256" key="1">
    <source>
        <dbReference type="SAM" id="MobiDB-lite"/>
    </source>
</evidence>
<feature type="compositionally biased region" description="Basic and acidic residues" evidence="1">
    <location>
        <begin position="433"/>
        <end position="446"/>
    </location>
</feature>
<keyword evidence="3" id="KW-1185">Reference proteome</keyword>
<organism evidence="2 3">
    <name type="scientific">Globisporangium ultimum (strain ATCC 200006 / CBS 805.95 / DAOM BR144)</name>
    <name type="common">Pythium ultimum</name>
    <dbReference type="NCBI Taxonomy" id="431595"/>
    <lineage>
        <taxon>Eukaryota</taxon>
        <taxon>Sar</taxon>
        <taxon>Stramenopiles</taxon>
        <taxon>Oomycota</taxon>
        <taxon>Peronosporomycetes</taxon>
        <taxon>Pythiales</taxon>
        <taxon>Pythiaceae</taxon>
        <taxon>Globisporangium</taxon>
    </lineage>
</organism>
<feature type="compositionally biased region" description="Low complexity" evidence="1">
    <location>
        <begin position="342"/>
        <end position="366"/>
    </location>
</feature>
<reference evidence="3" key="1">
    <citation type="journal article" date="2010" name="Genome Biol.">
        <title>Genome sequence of the necrotrophic plant pathogen Pythium ultimum reveals original pathogenicity mechanisms and effector repertoire.</title>
        <authorList>
            <person name="Levesque C.A."/>
            <person name="Brouwer H."/>
            <person name="Cano L."/>
            <person name="Hamilton J.P."/>
            <person name="Holt C."/>
            <person name="Huitema E."/>
            <person name="Raffaele S."/>
            <person name="Robideau G.P."/>
            <person name="Thines M."/>
            <person name="Win J."/>
            <person name="Zerillo M.M."/>
            <person name="Beakes G.W."/>
            <person name="Boore J.L."/>
            <person name="Busam D."/>
            <person name="Dumas B."/>
            <person name="Ferriera S."/>
            <person name="Fuerstenberg S.I."/>
            <person name="Gachon C.M."/>
            <person name="Gaulin E."/>
            <person name="Govers F."/>
            <person name="Grenville-Briggs L."/>
            <person name="Horner N."/>
            <person name="Hostetler J."/>
            <person name="Jiang R.H."/>
            <person name="Johnson J."/>
            <person name="Krajaejun T."/>
            <person name="Lin H."/>
            <person name="Meijer H.J."/>
            <person name="Moore B."/>
            <person name="Morris P."/>
            <person name="Phuntmart V."/>
            <person name="Puiu D."/>
            <person name="Shetty J."/>
            <person name="Stajich J.E."/>
            <person name="Tripathy S."/>
            <person name="Wawra S."/>
            <person name="van West P."/>
            <person name="Whitty B.R."/>
            <person name="Coutinho P.M."/>
            <person name="Henrissat B."/>
            <person name="Martin F."/>
            <person name="Thomas P.D."/>
            <person name="Tyler B.M."/>
            <person name="De Vries R.P."/>
            <person name="Kamoun S."/>
            <person name="Yandell M."/>
            <person name="Tisserat N."/>
            <person name="Buell C.R."/>
        </authorList>
    </citation>
    <scope>NUCLEOTIDE SEQUENCE</scope>
    <source>
        <strain evidence="3">DAOM:BR144</strain>
    </source>
</reference>
<feature type="region of interest" description="Disordered" evidence="1">
    <location>
        <begin position="610"/>
        <end position="633"/>
    </location>
</feature>
<dbReference type="eggNOG" id="ENOG502QQQ8">
    <property type="taxonomic scope" value="Eukaryota"/>
</dbReference>
<dbReference type="VEuPathDB" id="FungiDB:PYU1_G005397"/>
<dbReference type="AlphaFoldDB" id="K3WKB6"/>
<evidence type="ECO:0000313" key="2">
    <source>
        <dbReference type="EnsemblProtists" id="PYU1_T005408"/>
    </source>
</evidence>
<dbReference type="EnsemblProtists" id="PYU1_T005408">
    <property type="protein sequence ID" value="PYU1_T005408"/>
    <property type="gene ID" value="PYU1_G005397"/>
</dbReference>
<accession>K3WKB6</accession>
<reference evidence="2" key="3">
    <citation type="submission" date="2015-02" db="UniProtKB">
        <authorList>
            <consortium name="EnsemblProtists"/>
        </authorList>
    </citation>
    <scope>IDENTIFICATION</scope>
    <source>
        <strain evidence="2">DAOM BR144</strain>
    </source>
</reference>
<evidence type="ECO:0000313" key="3">
    <source>
        <dbReference type="Proteomes" id="UP000019132"/>
    </source>
</evidence>
<proteinExistence type="predicted"/>
<protein>
    <submittedName>
        <fullName evidence="2">Uncharacterized protein</fullName>
    </submittedName>
</protein>
<dbReference type="InParanoid" id="K3WKB6"/>
<dbReference type="EMBL" id="GL376633">
    <property type="status" value="NOT_ANNOTATED_CDS"/>
    <property type="molecule type" value="Genomic_DNA"/>
</dbReference>
<feature type="region of interest" description="Disordered" evidence="1">
    <location>
        <begin position="342"/>
        <end position="473"/>
    </location>
</feature>
<dbReference type="HOGENOM" id="CLU_035463_0_0_1"/>
<feature type="compositionally biased region" description="Polar residues" evidence="1">
    <location>
        <begin position="391"/>
        <end position="432"/>
    </location>
</feature>
<reference evidence="3" key="2">
    <citation type="submission" date="2010-04" db="EMBL/GenBank/DDBJ databases">
        <authorList>
            <person name="Buell R."/>
            <person name="Hamilton J."/>
            <person name="Hostetler J."/>
        </authorList>
    </citation>
    <scope>NUCLEOTIDE SEQUENCE [LARGE SCALE GENOMIC DNA]</scope>
    <source>
        <strain evidence="3">DAOM:BR144</strain>
    </source>
</reference>
<dbReference type="Proteomes" id="UP000019132">
    <property type="component" value="Unassembled WGS sequence"/>
</dbReference>
<name>K3WKB6_GLOUD</name>
<dbReference type="OMA" id="MIRVHEH"/>